<gene>
    <name evidence="2" type="ORF">FHX33_002768</name>
</gene>
<protein>
    <recommendedName>
        <fullName evidence="4">XRE family transcriptional regulator</fullName>
    </recommendedName>
</protein>
<proteinExistence type="predicted"/>
<evidence type="ECO:0000313" key="3">
    <source>
        <dbReference type="Proteomes" id="UP000538196"/>
    </source>
</evidence>
<accession>A0A7W4UYE8</accession>
<reference evidence="2 3" key="1">
    <citation type="submission" date="2020-08" db="EMBL/GenBank/DDBJ databases">
        <title>Sequencing the genomes of 1000 actinobacteria strains.</title>
        <authorList>
            <person name="Klenk H.-P."/>
        </authorList>
    </citation>
    <scope>NUCLEOTIDE SEQUENCE [LARGE SCALE GENOMIC DNA]</scope>
    <source>
        <strain evidence="2 3">DSM 20146</strain>
    </source>
</reference>
<sequence>MSGEEPPAKRKGGRRPRPKPNAGAGQDWLAEPFLDPIQETARQFASNLDQAIKQRWGDVSGHTAAKNLGVDHNVLRRVLAGMSYPDLVFIARVELKLKRRVWPSRVR</sequence>
<evidence type="ECO:0000256" key="1">
    <source>
        <dbReference type="SAM" id="MobiDB-lite"/>
    </source>
</evidence>
<organism evidence="2 3">
    <name type="scientific">Leifsonia aquatica</name>
    <name type="common">Corynebacterium aquaticum</name>
    <dbReference type="NCBI Taxonomy" id="144185"/>
    <lineage>
        <taxon>Bacteria</taxon>
        <taxon>Bacillati</taxon>
        <taxon>Actinomycetota</taxon>
        <taxon>Actinomycetes</taxon>
        <taxon>Micrococcales</taxon>
        <taxon>Microbacteriaceae</taxon>
        <taxon>Leifsonia</taxon>
    </lineage>
</organism>
<evidence type="ECO:0000313" key="2">
    <source>
        <dbReference type="EMBL" id="MBB2967998.1"/>
    </source>
</evidence>
<dbReference type="RefSeq" id="WP_155829160.1">
    <property type="nucleotide sequence ID" value="NZ_JACHVP010000003.1"/>
</dbReference>
<name>A0A7W4UYE8_LEIAQ</name>
<keyword evidence="3" id="KW-1185">Reference proteome</keyword>
<feature type="region of interest" description="Disordered" evidence="1">
    <location>
        <begin position="1"/>
        <end position="27"/>
    </location>
</feature>
<feature type="compositionally biased region" description="Basic residues" evidence="1">
    <location>
        <begin position="9"/>
        <end position="18"/>
    </location>
</feature>
<dbReference type="Proteomes" id="UP000538196">
    <property type="component" value="Unassembled WGS sequence"/>
</dbReference>
<evidence type="ECO:0008006" key="4">
    <source>
        <dbReference type="Google" id="ProtNLM"/>
    </source>
</evidence>
<dbReference type="AlphaFoldDB" id="A0A7W4UYE8"/>
<comment type="caution">
    <text evidence="2">The sequence shown here is derived from an EMBL/GenBank/DDBJ whole genome shotgun (WGS) entry which is preliminary data.</text>
</comment>
<dbReference type="EMBL" id="JACHVP010000003">
    <property type="protein sequence ID" value="MBB2967998.1"/>
    <property type="molecule type" value="Genomic_DNA"/>
</dbReference>